<name>A0A917WC11_9RHOB</name>
<reference evidence="4" key="1">
    <citation type="journal article" date="2014" name="Int. J. Syst. Evol. Microbiol.">
        <title>Complete genome sequence of Corynebacterium casei LMG S-19264T (=DSM 44701T), isolated from a smear-ripened cheese.</title>
        <authorList>
            <consortium name="US DOE Joint Genome Institute (JGI-PGF)"/>
            <person name="Walter F."/>
            <person name="Albersmeier A."/>
            <person name="Kalinowski J."/>
            <person name="Ruckert C."/>
        </authorList>
    </citation>
    <scope>NUCLEOTIDE SEQUENCE</scope>
    <source>
        <strain evidence="4">CGMCC 1.6293</strain>
    </source>
</reference>
<proteinExistence type="predicted"/>
<sequence>MNPLKLTASAVAIAAVSATAAAARDQVQVAGSSTVLPYASIVAEAFGENFDFPTPVVESGGSSAGLKRFCEGVGENTIDIANASRAIREKEIKACADAGVTDIIEVRIGYDGIVFASQLNGPEFTAFEPADWFKALAAKVPNEAGEIVANPNMTWADVNADLPAEEILTFIPGTKHGTREVFEEKVLLQGCEDTGAMEAFTASGMSEDDAEAACMAVRTDGKSVDIDGDYTETLARIDSNTNGVGVFGLAFYENNTDKLKVATMSGVEPSTETIASGEYPVSRPLYFYIKKAHIGVIPGLKEFAEFFVSDDIAGPDGPLSNYGLVSDPELAETQAVVADEKTMGNAM</sequence>
<dbReference type="Pfam" id="PF12849">
    <property type="entry name" value="PBP_like_2"/>
    <property type="match status" value="1"/>
</dbReference>
<gene>
    <name evidence="4" type="primary">pstS</name>
    <name evidence="4" type="ORF">GCM10011534_08470</name>
</gene>
<dbReference type="Gene3D" id="3.40.190.10">
    <property type="entry name" value="Periplasmic binding protein-like II"/>
    <property type="match status" value="2"/>
</dbReference>
<protein>
    <submittedName>
        <fullName evidence="4">Phosphonate ABC transporter substrate-binding protein</fullName>
    </submittedName>
</protein>
<feature type="signal peptide" evidence="2">
    <location>
        <begin position="1"/>
        <end position="22"/>
    </location>
</feature>
<dbReference type="InterPro" id="IPR050811">
    <property type="entry name" value="Phosphate_ABC_transporter"/>
</dbReference>
<keyword evidence="5" id="KW-1185">Reference proteome</keyword>
<reference evidence="4" key="2">
    <citation type="submission" date="2020-09" db="EMBL/GenBank/DDBJ databases">
        <authorList>
            <person name="Sun Q."/>
            <person name="Zhou Y."/>
        </authorList>
    </citation>
    <scope>NUCLEOTIDE SEQUENCE</scope>
    <source>
        <strain evidence="4">CGMCC 1.6293</strain>
    </source>
</reference>
<dbReference type="AlphaFoldDB" id="A0A917WC11"/>
<dbReference type="PANTHER" id="PTHR30570:SF1">
    <property type="entry name" value="PHOSPHATE-BINDING PROTEIN PSTS"/>
    <property type="match status" value="1"/>
</dbReference>
<dbReference type="PANTHER" id="PTHR30570">
    <property type="entry name" value="PERIPLASMIC PHOSPHATE BINDING COMPONENT OF PHOSPHATE ABC TRANSPORTER"/>
    <property type="match status" value="1"/>
</dbReference>
<organism evidence="4 5">
    <name type="scientific">Pseudooceanicola nanhaiensis</name>
    <dbReference type="NCBI Taxonomy" id="375761"/>
    <lineage>
        <taxon>Bacteria</taxon>
        <taxon>Pseudomonadati</taxon>
        <taxon>Pseudomonadota</taxon>
        <taxon>Alphaproteobacteria</taxon>
        <taxon>Rhodobacterales</taxon>
        <taxon>Paracoccaceae</taxon>
        <taxon>Pseudooceanicola</taxon>
    </lineage>
</organism>
<accession>A0A917WC11</accession>
<evidence type="ECO:0000259" key="3">
    <source>
        <dbReference type="Pfam" id="PF12849"/>
    </source>
</evidence>
<evidence type="ECO:0000256" key="1">
    <source>
        <dbReference type="ARBA" id="ARBA00022729"/>
    </source>
</evidence>
<dbReference type="SUPFAM" id="SSF53850">
    <property type="entry name" value="Periplasmic binding protein-like II"/>
    <property type="match status" value="1"/>
</dbReference>
<evidence type="ECO:0000313" key="4">
    <source>
        <dbReference type="EMBL" id="GGL88626.1"/>
    </source>
</evidence>
<keyword evidence="1 2" id="KW-0732">Signal</keyword>
<feature type="chain" id="PRO_5036826319" evidence="2">
    <location>
        <begin position="23"/>
        <end position="347"/>
    </location>
</feature>
<dbReference type="RefSeq" id="WP_028285754.1">
    <property type="nucleotide sequence ID" value="NZ_BMLF01000001.1"/>
</dbReference>
<comment type="caution">
    <text evidence="4">The sequence shown here is derived from an EMBL/GenBank/DDBJ whole genome shotgun (WGS) entry which is preliminary data.</text>
</comment>
<evidence type="ECO:0000256" key="2">
    <source>
        <dbReference type="SAM" id="SignalP"/>
    </source>
</evidence>
<dbReference type="InterPro" id="IPR024370">
    <property type="entry name" value="PBP_domain"/>
</dbReference>
<evidence type="ECO:0000313" key="5">
    <source>
        <dbReference type="Proteomes" id="UP000649829"/>
    </source>
</evidence>
<dbReference type="Proteomes" id="UP000649829">
    <property type="component" value="Unassembled WGS sequence"/>
</dbReference>
<dbReference type="EMBL" id="BMLF01000001">
    <property type="protein sequence ID" value="GGL88626.1"/>
    <property type="molecule type" value="Genomic_DNA"/>
</dbReference>
<feature type="domain" description="PBP" evidence="3">
    <location>
        <begin position="17"/>
        <end position="311"/>
    </location>
</feature>